<name>A0A644TPR6_9ZZZZ</name>
<accession>A0A644TPR6</accession>
<dbReference type="Pfam" id="PF00395">
    <property type="entry name" value="SLH"/>
    <property type="match status" value="1"/>
</dbReference>
<gene>
    <name evidence="2" type="ORF">SDC9_14647</name>
</gene>
<dbReference type="InterPro" id="IPR051465">
    <property type="entry name" value="Cell_Envelope_Struct_Comp"/>
</dbReference>
<protein>
    <recommendedName>
        <fullName evidence="1">SLH domain-containing protein</fullName>
    </recommendedName>
</protein>
<dbReference type="AlphaFoldDB" id="A0A644TPR6"/>
<comment type="caution">
    <text evidence="2">The sequence shown here is derived from an EMBL/GenBank/DDBJ whole genome shotgun (WGS) entry which is preliminary data.</text>
</comment>
<proteinExistence type="predicted"/>
<dbReference type="InterPro" id="IPR001119">
    <property type="entry name" value="SLH_dom"/>
</dbReference>
<organism evidence="2">
    <name type="scientific">bioreactor metagenome</name>
    <dbReference type="NCBI Taxonomy" id="1076179"/>
    <lineage>
        <taxon>unclassified sequences</taxon>
        <taxon>metagenomes</taxon>
        <taxon>ecological metagenomes</taxon>
    </lineage>
</organism>
<evidence type="ECO:0000313" key="2">
    <source>
        <dbReference type="EMBL" id="MPL68914.1"/>
    </source>
</evidence>
<evidence type="ECO:0000259" key="1">
    <source>
        <dbReference type="PROSITE" id="PS51272"/>
    </source>
</evidence>
<reference evidence="2" key="1">
    <citation type="submission" date="2019-08" db="EMBL/GenBank/DDBJ databases">
        <authorList>
            <person name="Kucharzyk K."/>
            <person name="Murdoch R.W."/>
            <person name="Higgins S."/>
            <person name="Loffler F."/>
        </authorList>
    </citation>
    <scope>NUCLEOTIDE SEQUENCE</scope>
</reference>
<dbReference type="SUPFAM" id="SSF56935">
    <property type="entry name" value="Porins"/>
    <property type="match status" value="1"/>
</dbReference>
<sequence length="384" mass="41642">MKKRLLKAAVATALTVAFAVPAFANPFSDVPAKHWAYDSVNKLAQAGIVDGYDDGTYKGDKTMTRYEMAQIVAKAMNKNLNSDQQATVDQLAKEFSTELNNLGVKVEGLQDQVDNMVKISGDARVRYFAAENEAGKAHDNTDFRARLTFDGKISDNLKFNTRINSGNIAYDGSTSDKFKLDTANVTFNALGLTNTIGRQDVLLGGGYLFDTQMNAIATKAGNLKLVAGNTVDSEDGKNRVYAAEYGFKALGADFGADYYKNDSNDQEIYGLTTAFKLADNVTAKAEYFDNNDADATATAYGVKFDKIGLSATYRNVDSAAFTGFGALSNDVEAINSANGFKGMEFQYDKGLDKNTNLVVKYQDFEDQNGTDLGARTSATVNVKF</sequence>
<dbReference type="PROSITE" id="PS51272">
    <property type="entry name" value="SLH"/>
    <property type="match status" value="1"/>
</dbReference>
<dbReference type="PANTHER" id="PTHR43308:SF1">
    <property type="entry name" value="OUTER MEMBRANE PROTEIN ALPHA"/>
    <property type="match status" value="1"/>
</dbReference>
<dbReference type="EMBL" id="VSSQ01000044">
    <property type="protein sequence ID" value="MPL68914.1"/>
    <property type="molecule type" value="Genomic_DNA"/>
</dbReference>
<dbReference type="PANTHER" id="PTHR43308">
    <property type="entry name" value="OUTER MEMBRANE PROTEIN ALPHA-RELATED"/>
    <property type="match status" value="1"/>
</dbReference>
<feature type="domain" description="SLH" evidence="1">
    <location>
        <begin position="23"/>
        <end position="86"/>
    </location>
</feature>